<evidence type="ECO:0000313" key="4">
    <source>
        <dbReference type="EMBL" id="EGO22926.1"/>
    </source>
</evidence>
<dbReference type="OrthoDB" id="8954335at2759"/>
<dbReference type="EMBL" id="GL945436">
    <property type="protein sequence ID" value="EGO22910.1"/>
    <property type="molecule type" value="Genomic_DNA"/>
</dbReference>
<dbReference type="CDD" id="cd00882">
    <property type="entry name" value="Ras_like_GTPase"/>
    <property type="match status" value="1"/>
</dbReference>
<name>F8P195_SERL9</name>
<feature type="domain" description="G" evidence="2">
    <location>
        <begin position="148"/>
        <end position="243"/>
    </location>
</feature>
<evidence type="ECO:0000259" key="2">
    <source>
        <dbReference type="Pfam" id="PF01926"/>
    </source>
</evidence>
<reference evidence="4" key="1">
    <citation type="submission" date="2011-04" db="EMBL/GenBank/DDBJ databases">
        <title>Evolution of plant cell wall degrading machinery underlies the functional diversity of forest fungi.</title>
        <authorList>
            <consortium name="US DOE Joint Genome Institute (JGI-PGF)"/>
            <person name="Eastwood D.C."/>
            <person name="Floudas D."/>
            <person name="Binder M."/>
            <person name="Majcherczyk A."/>
            <person name="Schneider P."/>
            <person name="Aerts A."/>
            <person name="Asiegbu F.O."/>
            <person name="Baker S.E."/>
            <person name="Barry K."/>
            <person name="Bendiksby M."/>
            <person name="Blumentritt M."/>
            <person name="Coutinho P.M."/>
            <person name="Cullen D."/>
            <person name="Cullen D."/>
            <person name="Gathman A."/>
            <person name="Goodell B."/>
            <person name="Henrissat B."/>
            <person name="Ihrmark K."/>
            <person name="Kauserud H."/>
            <person name="Kohler A."/>
            <person name="LaButti K."/>
            <person name="Lapidus A."/>
            <person name="Lavin J.L."/>
            <person name="Lee Y.-H."/>
            <person name="Lindquist E."/>
            <person name="Lilly W."/>
            <person name="Lucas S."/>
            <person name="Morin E."/>
            <person name="Murat C."/>
            <person name="Oguiza J.A."/>
            <person name="Park J."/>
            <person name="Pisabarro A.G."/>
            <person name="Riley R."/>
            <person name="Rosling A."/>
            <person name="Salamov A."/>
            <person name="Schmidt O."/>
            <person name="Schmutz J."/>
            <person name="Skrede I."/>
            <person name="Stenlid J."/>
            <person name="Wiebenga A."/>
            <person name="Xie X."/>
            <person name="Kues U."/>
            <person name="Hibbett D.S."/>
            <person name="Hoffmeister D."/>
            <person name="Hogberg N."/>
            <person name="Martin F."/>
            <person name="Grigoriev I.V."/>
            <person name="Watkinson S.C."/>
        </authorList>
    </citation>
    <scope>NUCLEOTIDE SEQUENCE</scope>
    <source>
        <strain evidence="4">S7.9</strain>
    </source>
</reference>
<dbReference type="EMBL" id="GL945436">
    <property type="protein sequence ID" value="EGO22926.1"/>
    <property type="molecule type" value="Genomic_DNA"/>
</dbReference>
<dbReference type="RefSeq" id="XP_007320166.1">
    <property type="nucleotide sequence ID" value="XM_007320104.1"/>
</dbReference>
<sequence length="409" mass="44851">MMSRISNLTNSYIRPSSSQKEERVVSQGEIARGGSSYERVTQERVPRKDAQVVPQRDALQGGAAHKDAAHGAPHRDAAQKGVIYRDPNQGVSHKDVTRGESTPGTSTHTTPNRAIHPDKPFSEGEHGSVTSPFPLQHSLQSSPAIANVLIFGESGTGKSSILNMIAGSDIAVTSNSALGCTFESVGYTVNINGSPYRLWDTAGLNEGEQGSVPAEQAIRNLQDLVQNMKEGVSLLVYCVSGGRFKTILKINYDLFYAIICQAKVPIVVVVTGLENEDPMESWWVENGAEFNRRQMEFAGHACVTITRGRAMRDGGYIFDKEFEESKIAMRELIQRCCSPTAWKVDGRLWLGEITNQLATYNEVREKGTAVSRTKESPNTTAVYGFLKTVLNVLGWLTAPTRAEESRQTR</sequence>
<dbReference type="GO" id="GO:0005525">
    <property type="term" value="F:GTP binding"/>
    <property type="evidence" value="ECO:0007669"/>
    <property type="project" value="InterPro"/>
</dbReference>
<dbReference type="InterPro" id="IPR025662">
    <property type="entry name" value="Sigma_54_int_dom_ATP-bd_1"/>
</dbReference>
<evidence type="ECO:0000313" key="3">
    <source>
        <dbReference type="EMBL" id="EGO22910.1"/>
    </source>
</evidence>
<dbReference type="PROSITE" id="PS00675">
    <property type="entry name" value="SIGMA54_INTERACT_1"/>
    <property type="match status" value="1"/>
</dbReference>
<dbReference type="Pfam" id="PF01926">
    <property type="entry name" value="MMR_HSR1"/>
    <property type="match status" value="1"/>
</dbReference>
<dbReference type="Proteomes" id="UP000008064">
    <property type="component" value="Unassembled WGS sequence"/>
</dbReference>
<feature type="region of interest" description="Disordered" evidence="1">
    <location>
        <begin position="1"/>
        <end position="129"/>
    </location>
</feature>
<dbReference type="KEGG" id="sla:SERLADRAFT_471455"/>
<dbReference type="Gene3D" id="3.40.50.300">
    <property type="entry name" value="P-loop containing nucleotide triphosphate hydrolases"/>
    <property type="match status" value="1"/>
</dbReference>
<dbReference type="KEGG" id="sla:SERLADRAFT_471444"/>
<protein>
    <recommendedName>
        <fullName evidence="2">G domain-containing protein</fullName>
    </recommendedName>
</protein>
<evidence type="ECO:0000256" key="1">
    <source>
        <dbReference type="SAM" id="MobiDB-lite"/>
    </source>
</evidence>
<accession>F8P195</accession>
<dbReference type="InterPro" id="IPR006073">
    <property type="entry name" value="GTP-bd"/>
</dbReference>
<dbReference type="GeneID" id="18819947"/>
<gene>
    <name evidence="3" type="ORF">SERLADRAFT_471444</name>
    <name evidence="4" type="ORF">SERLADRAFT_471455</name>
</gene>
<feature type="compositionally biased region" description="Polar residues" evidence="1">
    <location>
        <begin position="1"/>
        <end position="18"/>
    </location>
</feature>
<feature type="compositionally biased region" description="Basic and acidic residues" evidence="1">
    <location>
        <begin position="40"/>
        <end position="50"/>
    </location>
</feature>
<dbReference type="AlphaFoldDB" id="F8P195"/>
<proteinExistence type="predicted"/>
<dbReference type="GeneID" id="18819949"/>
<dbReference type="SUPFAM" id="SSF52540">
    <property type="entry name" value="P-loop containing nucleoside triphosphate hydrolases"/>
    <property type="match status" value="1"/>
</dbReference>
<feature type="compositionally biased region" description="Basic and acidic residues" evidence="1">
    <location>
        <begin position="64"/>
        <end position="78"/>
    </location>
</feature>
<dbReference type="HOGENOM" id="CLU_672952_0_0_1"/>
<dbReference type="InterPro" id="IPR027417">
    <property type="entry name" value="P-loop_NTPase"/>
</dbReference>
<feature type="compositionally biased region" description="Polar residues" evidence="1">
    <location>
        <begin position="99"/>
        <end position="112"/>
    </location>
</feature>
<dbReference type="RefSeq" id="XP_007320150.1">
    <property type="nucleotide sequence ID" value="XM_007320088.1"/>
</dbReference>
<organism>
    <name type="scientific">Serpula lacrymans var. lacrymans (strain S7.9)</name>
    <name type="common">Dry rot fungus</name>
    <dbReference type="NCBI Taxonomy" id="578457"/>
    <lineage>
        <taxon>Eukaryota</taxon>
        <taxon>Fungi</taxon>
        <taxon>Dikarya</taxon>
        <taxon>Basidiomycota</taxon>
        <taxon>Agaricomycotina</taxon>
        <taxon>Agaricomycetes</taxon>
        <taxon>Agaricomycetidae</taxon>
        <taxon>Boletales</taxon>
        <taxon>Coniophorineae</taxon>
        <taxon>Serpulaceae</taxon>
        <taxon>Serpula</taxon>
    </lineage>
</organism>
<feature type="compositionally biased region" description="Basic and acidic residues" evidence="1">
    <location>
        <begin position="115"/>
        <end position="126"/>
    </location>
</feature>